<keyword evidence="3" id="KW-1185">Reference proteome</keyword>
<reference evidence="2" key="1">
    <citation type="submission" date="2022-06" db="EMBL/GenBank/DDBJ databases">
        <title>Complete genome sequence of Streptomyces nigrescens HEK616.</title>
        <authorList>
            <person name="Asamizu S."/>
            <person name="Onaka H."/>
        </authorList>
    </citation>
    <scope>NUCLEOTIDE SEQUENCE</scope>
    <source>
        <strain evidence="2">HEK616</strain>
    </source>
</reference>
<evidence type="ECO:0000313" key="2">
    <source>
        <dbReference type="EMBL" id="BDM70620.1"/>
    </source>
</evidence>
<gene>
    <name evidence="2" type="ORF">HEK616_41070</name>
</gene>
<protein>
    <recommendedName>
        <fullName evidence="4">Phage portal protein</fullName>
    </recommendedName>
</protein>
<evidence type="ECO:0008006" key="4">
    <source>
        <dbReference type="Google" id="ProtNLM"/>
    </source>
</evidence>
<sequence>MALDISKPESPGWWLSRLGYALMRERDDEWVTTYRGHRERVPGLDQLREYAEGRAPLPHVPGVDPHQAHEWMRDARTNWTSLVIDSPAERLGVEGFRFGESSEADDDANAIWQENGMDAESDLVHYGALSQRRSFVLVDEDDNGRPRMLHKTARQVAIARDPHDPRKIAAGLYLYRDDWTGSTRATLWTPTEYHDFVTSNEEVVFPLRAARLDSWDAWILPDGTESTGPNKLGVVPLVPFVNRRNRRLDGFAEHEDILPIQNRINLSLINLIAAMKYGAFRQRWAAGLEIGEDPLTGAKIEPFTLDIKSLWTTDDPDVKFGEFSATDLKPYVAAVESAVQDLAAISKTPPHYLIGQVVNVSGDALKAAETGLASKVRSKQREFGESWEQVMRLAFRILGDHRADETDAETIWADSESRTVAELADAAVKKQAAGVPWRQRMEDMRYTPQQIARMEVDRAADAMNATPPTNPIPPQLQGQGPGQPSQDPQQPPQDPRTVIGRGANDANAA</sequence>
<feature type="compositionally biased region" description="Low complexity" evidence="1">
    <location>
        <begin position="475"/>
        <end position="488"/>
    </location>
</feature>
<evidence type="ECO:0000256" key="1">
    <source>
        <dbReference type="SAM" id="MobiDB-lite"/>
    </source>
</evidence>
<organism evidence="2 3">
    <name type="scientific">Streptomyces nigrescens</name>
    <dbReference type="NCBI Taxonomy" id="1920"/>
    <lineage>
        <taxon>Bacteria</taxon>
        <taxon>Bacillati</taxon>
        <taxon>Actinomycetota</taxon>
        <taxon>Actinomycetes</taxon>
        <taxon>Kitasatosporales</taxon>
        <taxon>Streptomycetaceae</taxon>
        <taxon>Streptomyces</taxon>
    </lineage>
</organism>
<dbReference type="Pfam" id="PF05133">
    <property type="entry name" value="SPP1_portal"/>
    <property type="match status" value="1"/>
</dbReference>
<evidence type="ECO:0000313" key="3">
    <source>
        <dbReference type="Proteomes" id="UP001059597"/>
    </source>
</evidence>
<accession>A0ABM7ZW84</accession>
<proteinExistence type="predicted"/>
<name>A0ABM7ZW84_STRNI</name>
<dbReference type="InterPro" id="IPR021145">
    <property type="entry name" value="Portal_protein_SPP1_Gp6-like"/>
</dbReference>
<dbReference type="EMBL" id="AP026073">
    <property type="protein sequence ID" value="BDM70620.1"/>
    <property type="molecule type" value="Genomic_DNA"/>
</dbReference>
<feature type="region of interest" description="Disordered" evidence="1">
    <location>
        <begin position="463"/>
        <end position="509"/>
    </location>
</feature>
<dbReference type="Proteomes" id="UP001059597">
    <property type="component" value="Chromosome"/>
</dbReference>